<evidence type="ECO:0000313" key="4">
    <source>
        <dbReference type="Proteomes" id="UP000019376"/>
    </source>
</evidence>
<protein>
    <recommendedName>
        <fullName evidence="5">Secreted protein</fullName>
    </recommendedName>
</protein>
<reference evidence="3 4" key="1">
    <citation type="journal article" date="2013" name="PLoS ONE">
        <title>Genomic and secretomic analyses reveal unique features of the lignocellulolytic enzyme system of Penicillium decumbens.</title>
        <authorList>
            <person name="Liu G."/>
            <person name="Zhang L."/>
            <person name="Wei X."/>
            <person name="Zou G."/>
            <person name="Qin Y."/>
            <person name="Ma L."/>
            <person name="Li J."/>
            <person name="Zheng H."/>
            <person name="Wang S."/>
            <person name="Wang C."/>
            <person name="Xun L."/>
            <person name="Zhao G.-P."/>
            <person name="Zhou Z."/>
            <person name="Qu Y."/>
        </authorList>
    </citation>
    <scope>NUCLEOTIDE SEQUENCE [LARGE SCALE GENOMIC DNA]</scope>
    <source>
        <strain evidence="4">114-2 / CGMCC 5302</strain>
    </source>
</reference>
<accession>S7ZNZ5</accession>
<gene>
    <name evidence="3" type="ORF">PDE_05307</name>
</gene>
<feature type="chain" id="PRO_5005711364" description="Secreted protein" evidence="2">
    <location>
        <begin position="19"/>
        <end position="77"/>
    </location>
</feature>
<feature type="region of interest" description="Disordered" evidence="1">
    <location>
        <begin position="38"/>
        <end position="77"/>
    </location>
</feature>
<keyword evidence="4" id="KW-1185">Reference proteome</keyword>
<dbReference type="AlphaFoldDB" id="S7ZNZ5"/>
<sequence>MLSSVFFLLFFIVRSGHRKGIGSTISMRLLSIESLPVLSSVQRPNPEPEPEEAKTGSSPERPDGDTGTRHKSKLSIS</sequence>
<evidence type="ECO:0008006" key="5">
    <source>
        <dbReference type="Google" id="ProtNLM"/>
    </source>
</evidence>
<feature type="signal peptide" evidence="2">
    <location>
        <begin position="1"/>
        <end position="18"/>
    </location>
</feature>
<dbReference type="Proteomes" id="UP000019376">
    <property type="component" value="Unassembled WGS sequence"/>
</dbReference>
<evidence type="ECO:0000313" key="3">
    <source>
        <dbReference type="EMBL" id="EPS30356.1"/>
    </source>
</evidence>
<evidence type="ECO:0000256" key="1">
    <source>
        <dbReference type="SAM" id="MobiDB-lite"/>
    </source>
</evidence>
<dbReference type="EMBL" id="KB644412">
    <property type="protein sequence ID" value="EPS30356.1"/>
    <property type="molecule type" value="Genomic_DNA"/>
</dbReference>
<evidence type="ECO:0000256" key="2">
    <source>
        <dbReference type="SAM" id="SignalP"/>
    </source>
</evidence>
<name>S7ZNZ5_PENO1</name>
<keyword evidence="2" id="KW-0732">Signal</keyword>
<dbReference type="HOGENOM" id="CLU_2638846_0_0_1"/>
<organism evidence="3 4">
    <name type="scientific">Penicillium oxalicum (strain 114-2 / CGMCC 5302)</name>
    <name type="common">Penicillium decumbens</name>
    <dbReference type="NCBI Taxonomy" id="933388"/>
    <lineage>
        <taxon>Eukaryota</taxon>
        <taxon>Fungi</taxon>
        <taxon>Dikarya</taxon>
        <taxon>Ascomycota</taxon>
        <taxon>Pezizomycotina</taxon>
        <taxon>Eurotiomycetes</taxon>
        <taxon>Eurotiomycetidae</taxon>
        <taxon>Eurotiales</taxon>
        <taxon>Aspergillaceae</taxon>
        <taxon>Penicillium</taxon>
    </lineage>
</organism>
<proteinExistence type="predicted"/>